<feature type="domain" description="AAA" evidence="1">
    <location>
        <begin position="17"/>
        <end position="141"/>
    </location>
</feature>
<dbReference type="SUPFAM" id="SSF52540">
    <property type="entry name" value="P-loop containing nucleoside triphosphate hydrolases"/>
    <property type="match status" value="1"/>
</dbReference>
<dbReference type="PANTHER" id="PTHR43566:SF1">
    <property type="entry name" value="AAA+ ATPASE DOMAIN-CONTAINING PROTEIN"/>
    <property type="match status" value="1"/>
</dbReference>
<dbReference type="InterPro" id="IPR041682">
    <property type="entry name" value="AAA_14"/>
</dbReference>
<evidence type="ECO:0000259" key="2">
    <source>
        <dbReference type="Pfam" id="PF13635"/>
    </source>
</evidence>
<evidence type="ECO:0000313" key="3">
    <source>
        <dbReference type="EMBL" id="QQV75807.1"/>
    </source>
</evidence>
<dbReference type="Proteomes" id="UP000595296">
    <property type="component" value="Chromosome"/>
</dbReference>
<dbReference type="InterPro" id="IPR025420">
    <property type="entry name" value="DUF4143"/>
</dbReference>
<evidence type="ECO:0008006" key="5">
    <source>
        <dbReference type="Google" id="ProtNLM"/>
    </source>
</evidence>
<accession>A0A9E6SR95</accession>
<protein>
    <recommendedName>
        <fullName evidence="5">ATP-binding protein</fullName>
    </recommendedName>
</protein>
<evidence type="ECO:0000313" key="4">
    <source>
        <dbReference type="Proteomes" id="UP000595296"/>
    </source>
</evidence>
<dbReference type="PANTHER" id="PTHR43566">
    <property type="entry name" value="CONSERVED PROTEIN"/>
    <property type="match status" value="1"/>
</dbReference>
<organism evidence="3 4">
    <name type="scientific">Rickettsia tillamookensis</name>
    <dbReference type="NCBI Taxonomy" id="2761623"/>
    <lineage>
        <taxon>Bacteria</taxon>
        <taxon>Pseudomonadati</taxon>
        <taxon>Pseudomonadota</taxon>
        <taxon>Alphaproteobacteria</taxon>
        <taxon>Rickettsiales</taxon>
        <taxon>Rickettsiaceae</taxon>
        <taxon>Rickettsieae</taxon>
        <taxon>Rickettsia</taxon>
        <taxon>spotted fever group</taxon>
    </lineage>
</organism>
<dbReference type="InterPro" id="IPR027417">
    <property type="entry name" value="P-loop_NTPase"/>
</dbReference>
<dbReference type="Pfam" id="PF13173">
    <property type="entry name" value="AAA_14"/>
    <property type="match status" value="1"/>
</dbReference>
<dbReference type="Pfam" id="PF13635">
    <property type="entry name" value="DUF4143"/>
    <property type="match status" value="1"/>
</dbReference>
<dbReference type="EMBL" id="CP060138">
    <property type="protein sequence ID" value="QQV75807.1"/>
    <property type="molecule type" value="Genomic_DNA"/>
</dbReference>
<name>A0A9E6SR95_9RICK</name>
<sequence length="400" mass="47123">MKRIYELVIKNHLQENRQMIFIEGARQVGKTTLAKKVIDKNYYLNWDEEKARLLILKGTTAIADFIGLHIPEQNNPIVIFDELHKFSNWQTFLKGFYDVYGEQAHIIVTGSSKLGVYKKGGDSMMGRYFPYRMHPLTLAEVIENFSSLTKEINLPKKISEEQFESLFKFGGFPDPYLKNSSTFWHRWKKTKNTQLFKEDIRELTQIQELSQMEVLGNFLTSSIGGQASYSSLANKIKVSIPTITRWLESFESFFYSYRIYPWSNNIPRSLIKEPKIYLWDWSLIEDMGAKYENFIANHLLKFCHFWSDLGFGEYELYFIRDKQKKEVDFLVTKNNKPWMLVEAKTSSNQELNSNLKYFQELLNCPFALQVVFNMEYKEIDCFSYNYPVIVPAKTFLSQLV</sequence>
<reference evidence="3 4" key="1">
    <citation type="journal article" date="2021" name="Int. J. Syst. Evol. Microbiol.">
        <title>Characterization of a novel transitional group Rickettsia species (Rickettsia tillamookensis sp. nov.) from the western black-legged tick, Ixodes pacificus.</title>
        <authorList>
            <person name="Gauthier D.T."/>
            <person name="Karpathy S.E."/>
            <person name="Grizzard S.L."/>
            <person name="Batra D."/>
            <person name="Rowe L.A."/>
            <person name="Paddock C.D."/>
        </authorList>
    </citation>
    <scope>NUCLEOTIDE SEQUENCE [LARGE SCALE GENOMIC DNA]</scope>
    <source>
        <strain evidence="3 4">Tillamook 23</strain>
    </source>
</reference>
<proteinExistence type="predicted"/>
<keyword evidence="4" id="KW-1185">Reference proteome</keyword>
<dbReference type="RefSeq" id="WP_202069515.1">
    <property type="nucleotide sequence ID" value="NZ_CP060138.2"/>
</dbReference>
<gene>
    <name evidence="3" type="ORF">H6P87_01375</name>
</gene>
<evidence type="ECO:0000259" key="1">
    <source>
        <dbReference type="Pfam" id="PF13173"/>
    </source>
</evidence>
<feature type="domain" description="DUF4143" evidence="2">
    <location>
        <begin position="198"/>
        <end position="346"/>
    </location>
</feature>